<keyword evidence="1" id="KW-1133">Transmembrane helix</keyword>
<keyword evidence="1" id="KW-0812">Transmembrane</keyword>
<proteinExistence type="predicted"/>
<evidence type="ECO:0000256" key="1">
    <source>
        <dbReference type="SAM" id="Phobius"/>
    </source>
</evidence>
<name>A0A8B2NUV9_9HYPH</name>
<dbReference type="AlphaFoldDB" id="A0A8B2NUV9"/>
<dbReference type="Proteomes" id="UP000249590">
    <property type="component" value="Unassembled WGS sequence"/>
</dbReference>
<accession>A0A8B2NUV9</accession>
<comment type="caution">
    <text evidence="2">The sequence shown here is derived from an EMBL/GenBank/DDBJ whole genome shotgun (WGS) entry which is preliminary data.</text>
</comment>
<gene>
    <name evidence="2" type="ORF">DLJ53_17875</name>
</gene>
<keyword evidence="3" id="KW-1185">Reference proteome</keyword>
<organism evidence="2 3">
    <name type="scientific">Acuticoccus sediminis</name>
    <dbReference type="NCBI Taxonomy" id="2184697"/>
    <lineage>
        <taxon>Bacteria</taxon>
        <taxon>Pseudomonadati</taxon>
        <taxon>Pseudomonadota</taxon>
        <taxon>Alphaproteobacteria</taxon>
        <taxon>Hyphomicrobiales</taxon>
        <taxon>Amorphaceae</taxon>
        <taxon>Acuticoccus</taxon>
    </lineage>
</organism>
<evidence type="ECO:0000313" key="2">
    <source>
        <dbReference type="EMBL" id="RAI01085.1"/>
    </source>
</evidence>
<keyword evidence="1" id="KW-0472">Membrane</keyword>
<protein>
    <submittedName>
        <fullName evidence="2">Uncharacterized protein</fullName>
    </submittedName>
</protein>
<dbReference type="EMBL" id="QHHQ01000003">
    <property type="protein sequence ID" value="RAI01085.1"/>
    <property type="molecule type" value="Genomic_DNA"/>
</dbReference>
<sequence>MAGALALACTPAAAADFAPVVNVFTETLATIVASAVGAGMLWLIAKAGKTAEKYGVKVDQEALNAAAARLEIALERKLRAELGSRLPGTIDFTTKSEVVNRLVDYAAEQLPDGLKVLGMTADNVRRLAHEMVEDWTGGAEAIAKATPAPAAPPYSPGEGGLT</sequence>
<evidence type="ECO:0000313" key="3">
    <source>
        <dbReference type="Proteomes" id="UP000249590"/>
    </source>
</evidence>
<reference evidence="2 3" key="1">
    <citation type="submission" date="2018-05" db="EMBL/GenBank/DDBJ databases">
        <title>Acuticoccus sediminis sp. nov., isolated from deep-sea sediment of Indian Ocean.</title>
        <authorList>
            <person name="Liu X."/>
            <person name="Lai Q."/>
            <person name="Du Y."/>
            <person name="Sun F."/>
            <person name="Zhang X."/>
            <person name="Wang S."/>
            <person name="Shao Z."/>
        </authorList>
    </citation>
    <scope>NUCLEOTIDE SEQUENCE [LARGE SCALE GENOMIC DNA]</scope>
    <source>
        <strain evidence="2 3">PTG4-2</strain>
    </source>
</reference>
<feature type="transmembrane region" description="Helical" evidence="1">
    <location>
        <begin position="24"/>
        <end position="45"/>
    </location>
</feature>